<evidence type="ECO:0000313" key="10">
    <source>
        <dbReference type="EMBL" id="UPU34412.1"/>
    </source>
</evidence>
<dbReference type="Gene3D" id="3.90.550.10">
    <property type="entry name" value="Spore Coat Polysaccharide Biosynthesis Protein SpsA, Chain A"/>
    <property type="match status" value="1"/>
</dbReference>
<dbReference type="CDD" id="cd04187">
    <property type="entry name" value="DPM1_like_bac"/>
    <property type="match status" value="1"/>
</dbReference>
<dbReference type="GO" id="GO:0016757">
    <property type="term" value="F:glycosyltransferase activity"/>
    <property type="evidence" value="ECO:0007669"/>
    <property type="project" value="UniProtKB-KW"/>
</dbReference>
<evidence type="ECO:0000313" key="12">
    <source>
        <dbReference type="Proteomes" id="UP000831485"/>
    </source>
</evidence>
<feature type="transmembrane region" description="Helical" evidence="7">
    <location>
        <begin position="244"/>
        <end position="267"/>
    </location>
</feature>
<proteinExistence type="predicted"/>
<dbReference type="Proteomes" id="UP000831485">
    <property type="component" value="Chromosome"/>
</dbReference>
<evidence type="ECO:0000313" key="11">
    <source>
        <dbReference type="Proteomes" id="UP000568888"/>
    </source>
</evidence>
<dbReference type="InterPro" id="IPR001173">
    <property type="entry name" value="Glyco_trans_2-like"/>
</dbReference>
<evidence type="ECO:0000256" key="2">
    <source>
        <dbReference type="ARBA" id="ARBA00022676"/>
    </source>
</evidence>
<dbReference type="InterPro" id="IPR050256">
    <property type="entry name" value="Glycosyltransferase_2"/>
</dbReference>
<evidence type="ECO:0000256" key="1">
    <source>
        <dbReference type="ARBA" id="ARBA00004141"/>
    </source>
</evidence>
<reference evidence="9" key="2">
    <citation type="journal article" date="2021" name="Int. J. Syst. Evol. Microbiol.">
        <title>Geomonas silvestris sp. nov., Geomonas paludis sp. nov. and Geomonas limicola sp. nov., isolated from terrestrial environments, and emended description of the genus Geomonas.</title>
        <authorList>
            <person name="Itoh H."/>
            <person name="Xu Z."/>
            <person name="Masuda Y."/>
            <person name="Ushijima N."/>
            <person name="Hayakawa C."/>
            <person name="Shiratori Y."/>
            <person name="Senoo K."/>
        </authorList>
    </citation>
    <scope>NUCLEOTIDE SEQUENCE</scope>
    <source>
        <strain evidence="9">Red736</strain>
    </source>
</reference>
<keyword evidence="5 7" id="KW-1133">Transmembrane helix</keyword>
<dbReference type="RefSeq" id="WP_183347414.1">
    <property type="nucleotide sequence ID" value="NZ_BLXY01000003.1"/>
</dbReference>
<dbReference type="PANTHER" id="PTHR48090">
    <property type="entry name" value="UNDECAPRENYL-PHOSPHATE 4-DEOXY-4-FORMAMIDO-L-ARABINOSE TRANSFERASE-RELATED"/>
    <property type="match status" value="1"/>
</dbReference>
<dbReference type="GO" id="GO:0005886">
    <property type="term" value="C:plasma membrane"/>
    <property type="evidence" value="ECO:0007669"/>
    <property type="project" value="TreeGrafter"/>
</dbReference>
<evidence type="ECO:0000256" key="5">
    <source>
        <dbReference type="ARBA" id="ARBA00022989"/>
    </source>
</evidence>
<keyword evidence="6 7" id="KW-0472">Membrane</keyword>
<feature type="domain" description="Glycosyltransferase 2-like" evidence="8">
    <location>
        <begin position="16"/>
        <end position="183"/>
    </location>
</feature>
<evidence type="ECO:0000256" key="7">
    <source>
        <dbReference type="SAM" id="Phobius"/>
    </source>
</evidence>
<name>A0A6V8MW46_9BACT</name>
<evidence type="ECO:0000256" key="3">
    <source>
        <dbReference type="ARBA" id="ARBA00022679"/>
    </source>
</evidence>
<keyword evidence="4 7" id="KW-0812">Transmembrane</keyword>
<reference evidence="10" key="3">
    <citation type="submission" date="2022-04" db="EMBL/GenBank/DDBJ databases">
        <authorList>
            <person name="Liu G."/>
        </authorList>
    </citation>
    <scope>NUCLEOTIDE SEQUENCE</scope>
    <source>
        <strain evidence="10">RG22</strain>
    </source>
</reference>
<dbReference type="EMBL" id="CP096574">
    <property type="protein sequence ID" value="UPU34412.1"/>
    <property type="molecule type" value="Genomic_DNA"/>
</dbReference>
<gene>
    <name evidence="9" type="primary">ykoT</name>
    <name evidence="9" type="ORF">GMPD_23170</name>
    <name evidence="10" type="ORF">M1B72_13225</name>
</gene>
<evidence type="ECO:0000256" key="4">
    <source>
        <dbReference type="ARBA" id="ARBA00022692"/>
    </source>
</evidence>
<keyword evidence="12" id="KW-1185">Reference proteome</keyword>
<dbReference type="AlphaFoldDB" id="A0A6V8MW46"/>
<evidence type="ECO:0000313" key="9">
    <source>
        <dbReference type="EMBL" id="GFO64398.1"/>
    </source>
</evidence>
<dbReference type="EMBL" id="BLXY01000003">
    <property type="protein sequence ID" value="GFO64398.1"/>
    <property type="molecule type" value="Genomic_DNA"/>
</dbReference>
<feature type="transmembrane region" description="Helical" evidence="7">
    <location>
        <begin position="279"/>
        <end position="301"/>
    </location>
</feature>
<organism evidence="9 11">
    <name type="scientific">Geomonas paludis</name>
    <dbReference type="NCBI Taxonomy" id="2740185"/>
    <lineage>
        <taxon>Bacteria</taxon>
        <taxon>Pseudomonadati</taxon>
        <taxon>Thermodesulfobacteriota</taxon>
        <taxon>Desulfuromonadia</taxon>
        <taxon>Geobacterales</taxon>
        <taxon>Geobacteraceae</taxon>
        <taxon>Geomonas</taxon>
    </lineage>
</organism>
<evidence type="ECO:0000256" key="6">
    <source>
        <dbReference type="ARBA" id="ARBA00023136"/>
    </source>
</evidence>
<dbReference type="SUPFAM" id="SSF53448">
    <property type="entry name" value="Nucleotide-diphospho-sugar transferases"/>
    <property type="match status" value="1"/>
</dbReference>
<dbReference type="Pfam" id="PF00535">
    <property type="entry name" value="Glycos_transf_2"/>
    <property type="match status" value="1"/>
</dbReference>
<keyword evidence="3 9" id="KW-0808">Transferase</keyword>
<sequence length="326" mass="36531">MNHDASRSTTSTVVGIIVPCYNEEAVLVKTVPSLLSLLQRLEQQGDIGEGSFIAFVDDGSTDRTWGLIEGAASAKVKGVKLSRNYGHQKAVLAGIETFYTQADCLVSIDADLQDDLSVIEEMLARFREGFQIVYGVRKERSSDSFFKRFTALGFYRFMELLGVHLVYNHADFRLASRRTLKELVRFREVNLFLRGMFPLLGFRTTCVVYDRQKRTEGESKYPLSKMLSLAWDGVTSFSIKPLRLISAMGFSLFLICLLLCGYALYSYLALGAVPGWSSIVLPMYFLGGIQLLGIGIIGEYIGKIYSEVKQRPRFIVEEVVGGERVD</sequence>
<comment type="subcellular location">
    <subcellularLocation>
        <location evidence="1">Membrane</location>
        <topology evidence="1">Multi-pass membrane protein</topology>
    </subcellularLocation>
</comment>
<keyword evidence="2" id="KW-0328">Glycosyltransferase</keyword>
<evidence type="ECO:0000259" key="8">
    <source>
        <dbReference type="Pfam" id="PF00535"/>
    </source>
</evidence>
<accession>A0A6V8MW46</accession>
<dbReference type="PANTHER" id="PTHR48090:SF1">
    <property type="entry name" value="PROPHAGE BACTOPRENOL GLUCOSYL TRANSFERASE HOMOLOG"/>
    <property type="match status" value="1"/>
</dbReference>
<dbReference type="InterPro" id="IPR029044">
    <property type="entry name" value="Nucleotide-diphossugar_trans"/>
</dbReference>
<dbReference type="Proteomes" id="UP000568888">
    <property type="component" value="Unassembled WGS sequence"/>
</dbReference>
<protein>
    <submittedName>
        <fullName evidence="10">Glycosyltransferase family 2 protein</fullName>
    </submittedName>
    <submittedName>
        <fullName evidence="9">Putative glycosyltransferase YkoT</fullName>
    </submittedName>
</protein>
<reference evidence="11" key="1">
    <citation type="submission" date="2020-06" db="EMBL/GenBank/DDBJ databases">
        <title>Draft genomic sequecing of Geomonas sp. Red736.</title>
        <authorList>
            <person name="Itoh H."/>
            <person name="Xu Z.X."/>
            <person name="Ushijima N."/>
            <person name="Masuda Y."/>
            <person name="Shiratori Y."/>
            <person name="Senoo K."/>
        </authorList>
    </citation>
    <scope>NUCLEOTIDE SEQUENCE [LARGE SCALE GENOMIC DNA]</scope>
    <source>
        <strain evidence="11">Red736</strain>
    </source>
</reference>